<dbReference type="EMBL" id="QRWX01000001">
    <property type="protein sequence ID" value="RGT57479.1"/>
    <property type="molecule type" value="Genomic_DNA"/>
</dbReference>
<sequence length="164" mass="18999">MDEQYRYRRKETKMFAKELTIFTDKVYHDKYEAIEDIAHLPNEFVNNSDEYAKAVIARENVIATYIGYGIAIPHAISAAVNQAFVIYVKFLNGCPWANEDGEDRVDHMMMIGVPADKGSTQHLKILAELSKNLMHEDFREKFLNTKSPEESYELLKSIEKEMEV</sequence>
<dbReference type="SUPFAM" id="SSF55804">
    <property type="entry name" value="Phoshotransferase/anion transport protein"/>
    <property type="match status" value="1"/>
</dbReference>
<evidence type="ECO:0000313" key="3">
    <source>
        <dbReference type="Proteomes" id="UP000284731"/>
    </source>
</evidence>
<feature type="domain" description="PTS EIIA type-2" evidence="1">
    <location>
        <begin position="13"/>
        <end position="158"/>
    </location>
</feature>
<gene>
    <name evidence="2" type="ORF">DWX20_00045</name>
</gene>
<dbReference type="InterPro" id="IPR002178">
    <property type="entry name" value="PTS_EIIA_type-2_dom"/>
</dbReference>
<dbReference type="CDD" id="cd00211">
    <property type="entry name" value="PTS_IIA_fru"/>
    <property type="match status" value="1"/>
</dbReference>
<proteinExistence type="predicted"/>
<dbReference type="Gene3D" id="3.40.930.10">
    <property type="entry name" value="Mannitol-specific EII, Chain A"/>
    <property type="match status" value="1"/>
</dbReference>
<protein>
    <submittedName>
        <fullName evidence="2">PTS sugar transporter subunit IIA</fullName>
    </submittedName>
</protein>
<accession>A0A412PH45</accession>
<dbReference type="AlphaFoldDB" id="A0A412PH45"/>
<dbReference type="Pfam" id="PF00359">
    <property type="entry name" value="PTS_EIIA_2"/>
    <property type="match status" value="1"/>
</dbReference>
<keyword evidence="2" id="KW-0762">Sugar transport</keyword>
<dbReference type="Proteomes" id="UP000284731">
    <property type="component" value="Unassembled WGS sequence"/>
</dbReference>
<evidence type="ECO:0000259" key="1">
    <source>
        <dbReference type="PROSITE" id="PS51094"/>
    </source>
</evidence>
<keyword evidence="2" id="KW-0813">Transport</keyword>
<dbReference type="InterPro" id="IPR016152">
    <property type="entry name" value="PTrfase/Anion_transptr"/>
</dbReference>
<dbReference type="PANTHER" id="PTHR47738">
    <property type="entry name" value="PTS SYSTEM FRUCTOSE-LIKE EIIA COMPONENT-RELATED"/>
    <property type="match status" value="1"/>
</dbReference>
<comment type="caution">
    <text evidence="2">The sequence shown here is derived from an EMBL/GenBank/DDBJ whole genome shotgun (WGS) entry which is preliminary data.</text>
</comment>
<reference evidence="2 3" key="1">
    <citation type="submission" date="2018-08" db="EMBL/GenBank/DDBJ databases">
        <title>A genome reference for cultivated species of the human gut microbiota.</title>
        <authorList>
            <person name="Zou Y."/>
            <person name="Xue W."/>
            <person name="Luo G."/>
        </authorList>
    </citation>
    <scope>NUCLEOTIDE SEQUENCE [LARGE SCALE GENOMIC DNA]</scope>
    <source>
        <strain evidence="2 3">AF18-46</strain>
    </source>
</reference>
<name>A0A412PH45_9FIRM</name>
<organism evidence="2 3">
    <name type="scientific">Solobacterium moorei</name>
    <dbReference type="NCBI Taxonomy" id="102148"/>
    <lineage>
        <taxon>Bacteria</taxon>
        <taxon>Bacillati</taxon>
        <taxon>Bacillota</taxon>
        <taxon>Erysipelotrichia</taxon>
        <taxon>Erysipelotrichales</taxon>
        <taxon>Erysipelotrichaceae</taxon>
        <taxon>Solobacterium</taxon>
    </lineage>
</organism>
<dbReference type="PROSITE" id="PS51094">
    <property type="entry name" value="PTS_EIIA_TYPE_2"/>
    <property type="match status" value="1"/>
</dbReference>
<dbReference type="InterPro" id="IPR051541">
    <property type="entry name" value="PTS_SugarTrans_NitroReg"/>
</dbReference>
<dbReference type="PROSITE" id="PS00372">
    <property type="entry name" value="PTS_EIIA_TYPE_2_HIS"/>
    <property type="match status" value="1"/>
</dbReference>
<evidence type="ECO:0000313" key="2">
    <source>
        <dbReference type="EMBL" id="RGT57479.1"/>
    </source>
</evidence>